<keyword evidence="1" id="KW-0472">Membrane</keyword>
<evidence type="ECO:0000313" key="2">
    <source>
        <dbReference type="EMBL" id="KAE8409900.1"/>
    </source>
</evidence>
<protein>
    <submittedName>
        <fullName evidence="2">Uncharacterized protein</fullName>
    </submittedName>
</protein>
<organism evidence="2 3">
    <name type="scientific">Aspergillus pseudonomiae</name>
    <dbReference type="NCBI Taxonomy" id="1506151"/>
    <lineage>
        <taxon>Eukaryota</taxon>
        <taxon>Fungi</taxon>
        <taxon>Dikarya</taxon>
        <taxon>Ascomycota</taxon>
        <taxon>Pezizomycotina</taxon>
        <taxon>Eurotiomycetes</taxon>
        <taxon>Eurotiomycetidae</taxon>
        <taxon>Eurotiales</taxon>
        <taxon>Aspergillaceae</taxon>
        <taxon>Aspergillus</taxon>
        <taxon>Aspergillus subgen. Circumdati</taxon>
    </lineage>
</organism>
<dbReference type="RefSeq" id="XP_031947219.1">
    <property type="nucleotide sequence ID" value="XM_032080477.1"/>
</dbReference>
<keyword evidence="1" id="KW-1133">Transmembrane helix</keyword>
<accession>A0A5N7DTV5</accession>
<reference evidence="2 3" key="1">
    <citation type="submission" date="2019-04" db="EMBL/GenBank/DDBJ databases">
        <authorList>
            <consortium name="DOE Joint Genome Institute"/>
            <person name="Mondo S."/>
            <person name="Kjaerbolling I."/>
            <person name="Vesth T."/>
            <person name="Frisvad J.C."/>
            <person name="Nybo J.L."/>
            <person name="Theobald S."/>
            <person name="Kildgaard S."/>
            <person name="Isbrandt T."/>
            <person name="Kuo A."/>
            <person name="Sato A."/>
            <person name="Lyhne E.K."/>
            <person name="Kogle M.E."/>
            <person name="Wiebenga A."/>
            <person name="Kun R.S."/>
            <person name="Lubbers R.J."/>
            <person name="Makela M.R."/>
            <person name="Barry K."/>
            <person name="Chovatia M."/>
            <person name="Clum A."/>
            <person name="Daum C."/>
            <person name="Haridas S."/>
            <person name="He G."/>
            <person name="LaButti K."/>
            <person name="Lipzen A."/>
            <person name="Riley R."/>
            <person name="Salamov A."/>
            <person name="Simmons B.A."/>
            <person name="Magnuson J.K."/>
            <person name="Henrissat B."/>
            <person name="Mortensen U.H."/>
            <person name="Larsen T.O."/>
            <person name="Devries R.P."/>
            <person name="Grigoriev I.V."/>
            <person name="Machida M."/>
            <person name="Baker S.E."/>
            <person name="Andersen M.R."/>
            <person name="Cantor M.N."/>
            <person name="Hua S.X."/>
        </authorList>
    </citation>
    <scope>NUCLEOTIDE SEQUENCE [LARGE SCALE GENOMIC DNA]</scope>
    <source>
        <strain evidence="2 3">CBS 119388</strain>
    </source>
</reference>
<keyword evidence="1" id="KW-0812">Transmembrane</keyword>
<proteinExistence type="predicted"/>
<feature type="transmembrane region" description="Helical" evidence="1">
    <location>
        <begin position="44"/>
        <end position="67"/>
    </location>
</feature>
<evidence type="ECO:0000313" key="3">
    <source>
        <dbReference type="Proteomes" id="UP000325579"/>
    </source>
</evidence>
<keyword evidence="3" id="KW-1185">Reference proteome</keyword>
<gene>
    <name evidence="2" type="ORF">BDV37DRAFT_235351</name>
</gene>
<sequence length="87" mass="9922">MLDPKVLEPVSKNFAGEQFLFNQFSVPIEPSVANLLAELRTLRILVYLTFLVCFIIFHPLCNIFSLFQGVSFPIECVTSSNQSPWRV</sequence>
<dbReference type="Proteomes" id="UP000325579">
    <property type="component" value="Unassembled WGS sequence"/>
</dbReference>
<dbReference type="GeneID" id="43665168"/>
<name>A0A5N7DTV5_9EURO</name>
<dbReference type="AlphaFoldDB" id="A0A5N7DTV5"/>
<evidence type="ECO:0000256" key="1">
    <source>
        <dbReference type="SAM" id="Phobius"/>
    </source>
</evidence>
<dbReference type="EMBL" id="ML736738">
    <property type="protein sequence ID" value="KAE8409900.1"/>
    <property type="molecule type" value="Genomic_DNA"/>
</dbReference>